<dbReference type="PROSITE" id="PS50943">
    <property type="entry name" value="HTH_CROC1"/>
    <property type="match status" value="1"/>
</dbReference>
<comment type="caution">
    <text evidence="3">The sequence shown here is derived from an EMBL/GenBank/DDBJ whole genome shotgun (WGS) entry which is preliminary data.</text>
</comment>
<dbReference type="InterPro" id="IPR010982">
    <property type="entry name" value="Lambda_DNA-bd_dom_sf"/>
</dbReference>
<accession>A0A1Z5IZA9</accession>
<dbReference type="RefSeq" id="WP_089122063.1">
    <property type="nucleotide sequence ID" value="NZ_BCMI01000042.1"/>
</dbReference>
<name>A0A1Z5IZA9_9LACO</name>
<organism evidence="3 4">
    <name type="scientific">Secundilactobacillus pentosiphilus</name>
    <dbReference type="NCBI Taxonomy" id="1714682"/>
    <lineage>
        <taxon>Bacteria</taxon>
        <taxon>Bacillati</taxon>
        <taxon>Bacillota</taxon>
        <taxon>Bacilli</taxon>
        <taxon>Lactobacillales</taxon>
        <taxon>Lactobacillaceae</taxon>
        <taxon>Secundilactobacillus</taxon>
    </lineage>
</organism>
<dbReference type="PANTHER" id="PTHR46558:SF4">
    <property type="entry name" value="DNA-BIDING PHAGE PROTEIN"/>
    <property type="match status" value="1"/>
</dbReference>
<evidence type="ECO:0000313" key="3">
    <source>
        <dbReference type="EMBL" id="GAX07180.1"/>
    </source>
</evidence>
<sequence>MNPLQKARKEKGLSQINAAKGIGISYSMLAKVETGEKNPSKETMWKMARFYGKTVDELFFAQTVH</sequence>
<dbReference type="Pfam" id="PF01381">
    <property type="entry name" value="HTH_3"/>
    <property type="match status" value="1"/>
</dbReference>
<dbReference type="AlphaFoldDB" id="A0A1Z5IZA9"/>
<proteinExistence type="predicted"/>
<dbReference type="PANTHER" id="PTHR46558">
    <property type="entry name" value="TRACRIPTIONAL REGULATORY PROTEIN-RELATED-RELATED"/>
    <property type="match status" value="1"/>
</dbReference>
<dbReference type="EMBL" id="BCMI01000042">
    <property type="protein sequence ID" value="GAX07180.1"/>
    <property type="molecule type" value="Genomic_DNA"/>
</dbReference>
<dbReference type="OrthoDB" id="1859224at2"/>
<protein>
    <recommendedName>
        <fullName evidence="2">HTH cro/C1-type domain-containing protein</fullName>
    </recommendedName>
</protein>
<feature type="domain" description="HTH cro/C1-type" evidence="2">
    <location>
        <begin position="4"/>
        <end position="58"/>
    </location>
</feature>
<dbReference type="SUPFAM" id="SSF47413">
    <property type="entry name" value="lambda repressor-like DNA-binding domains"/>
    <property type="match status" value="1"/>
</dbReference>
<evidence type="ECO:0000313" key="4">
    <source>
        <dbReference type="Proteomes" id="UP000198414"/>
    </source>
</evidence>
<reference evidence="3 4" key="1">
    <citation type="submission" date="2015-11" db="EMBL/GenBank/DDBJ databases">
        <title>Draft genome sequences of new species of the genus Lactobacillus isolated from orchardgrass silage.</title>
        <authorList>
            <person name="Tohno M."/>
            <person name="Tanizawa Y."/>
            <person name="Arita M."/>
        </authorList>
    </citation>
    <scope>NUCLEOTIDE SEQUENCE [LARGE SCALE GENOMIC DNA]</scope>
    <source>
        <strain evidence="3 4">IWT25</strain>
    </source>
</reference>
<dbReference type="InterPro" id="IPR001387">
    <property type="entry name" value="Cro/C1-type_HTH"/>
</dbReference>
<evidence type="ECO:0000256" key="1">
    <source>
        <dbReference type="ARBA" id="ARBA00023125"/>
    </source>
</evidence>
<dbReference type="CDD" id="cd00093">
    <property type="entry name" value="HTH_XRE"/>
    <property type="match status" value="1"/>
</dbReference>
<dbReference type="Proteomes" id="UP000198414">
    <property type="component" value="Unassembled WGS sequence"/>
</dbReference>
<dbReference type="SMART" id="SM00530">
    <property type="entry name" value="HTH_XRE"/>
    <property type="match status" value="1"/>
</dbReference>
<gene>
    <name evidence="3" type="ORF">IWT25_02528</name>
</gene>
<evidence type="ECO:0000259" key="2">
    <source>
        <dbReference type="PROSITE" id="PS50943"/>
    </source>
</evidence>
<dbReference type="GO" id="GO:0003677">
    <property type="term" value="F:DNA binding"/>
    <property type="evidence" value="ECO:0007669"/>
    <property type="project" value="UniProtKB-KW"/>
</dbReference>
<keyword evidence="1" id="KW-0238">DNA-binding</keyword>
<dbReference type="Gene3D" id="1.10.260.40">
    <property type="entry name" value="lambda repressor-like DNA-binding domains"/>
    <property type="match status" value="1"/>
</dbReference>